<dbReference type="GO" id="GO:0016747">
    <property type="term" value="F:acyltransferase activity, transferring groups other than amino-acyl groups"/>
    <property type="evidence" value="ECO:0007669"/>
    <property type="project" value="InterPro"/>
</dbReference>
<proteinExistence type="inferred from homology"/>
<comment type="catalytic activity">
    <reaction evidence="1">
        <text>Hydrolyzes the link between N-acetylmuramoyl residues and L-amino acid residues in certain cell-wall glycopeptides.</text>
        <dbReference type="EC" id="3.5.1.28"/>
    </reaction>
</comment>
<comment type="similarity">
    <text evidence="4">Belongs to the N-acetylmuramoyl-L-alanine amidase 2 family.</text>
</comment>
<dbReference type="GO" id="GO:0009254">
    <property type="term" value="P:peptidoglycan turnover"/>
    <property type="evidence" value="ECO:0007669"/>
    <property type="project" value="TreeGrafter"/>
</dbReference>
<evidence type="ECO:0000313" key="15">
    <source>
        <dbReference type="Proteomes" id="UP000243535"/>
    </source>
</evidence>
<dbReference type="GO" id="GO:0071555">
    <property type="term" value="P:cell wall organization"/>
    <property type="evidence" value="ECO:0007669"/>
    <property type="project" value="UniProtKB-KW"/>
</dbReference>
<feature type="domain" description="N-acetyltransferase" evidence="13">
    <location>
        <begin position="8"/>
        <end position="155"/>
    </location>
</feature>
<reference evidence="15" key="1">
    <citation type="submission" date="2015-08" db="EMBL/GenBank/DDBJ databases">
        <authorList>
            <person name="Varghese N."/>
        </authorList>
    </citation>
    <scope>NUCLEOTIDE SEQUENCE [LARGE SCALE GENOMIC DNA]</scope>
    <source>
        <strain evidence="15">DSM 17901</strain>
    </source>
</reference>
<dbReference type="STRING" id="375574.GCA_001418035_00634"/>
<dbReference type="InterPro" id="IPR002502">
    <property type="entry name" value="Amidase_domain"/>
</dbReference>
<dbReference type="SUPFAM" id="SSF55729">
    <property type="entry name" value="Acyl-CoA N-acyltransferases (Nat)"/>
    <property type="match status" value="1"/>
</dbReference>
<evidence type="ECO:0000259" key="13">
    <source>
        <dbReference type="PROSITE" id="PS51186"/>
    </source>
</evidence>
<dbReference type="PANTHER" id="PTHR30417">
    <property type="entry name" value="N-ACETYLMURAMOYL-L-ALANINE AMIDASE AMID"/>
    <property type="match status" value="1"/>
</dbReference>
<name>A0A0K6GTP5_9NEIS</name>
<evidence type="ECO:0000256" key="9">
    <source>
        <dbReference type="ARBA" id="ARBA00022833"/>
    </source>
</evidence>
<comment type="cofactor">
    <cofactor evidence="2">
        <name>Zn(2+)</name>
        <dbReference type="ChEBI" id="CHEBI:29105"/>
    </cofactor>
</comment>
<protein>
    <recommendedName>
        <fullName evidence="11">1,6-anhydro-N-acetylmuramyl-L-alanine amidase AmpD</fullName>
        <ecNumber evidence="5">3.5.1.28</ecNumber>
    </recommendedName>
    <alternativeName>
        <fullName evidence="12">N-acetylmuramoyl-L-alanine amidase</fullName>
    </alternativeName>
</protein>
<dbReference type="EMBL" id="CYHA01000001">
    <property type="protein sequence ID" value="CUA81987.1"/>
    <property type="molecule type" value="Genomic_DNA"/>
</dbReference>
<keyword evidence="6" id="KW-0963">Cytoplasm</keyword>
<dbReference type="GO" id="GO:0009253">
    <property type="term" value="P:peptidoglycan catabolic process"/>
    <property type="evidence" value="ECO:0007669"/>
    <property type="project" value="InterPro"/>
</dbReference>
<evidence type="ECO:0000256" key="10">
    <source>
        <dbReference type="ARBA" id="ARBA00023316"/>
    </source>
</evidence>
<organism evidence="14 15">
    <name type="scientific">Gulbenkiania indica</name>
    <dbReference type="NCBI Taxonomy" id="375574"/>
    <lineage>
        <taxon>Bacteria</taxon>
        <taxon>Pseudomonadati</taxon>
        <taxon>Pseudomonadota</taxon>
        <taxon>Betaproteobacteria</taxon>
        <taxon>Neisseriales</taxon>
        <taxon>Chromobacteriaceae</taxon>
        <taxon>Gulbenkiania</taxon>
    </lineage>
</organism>
<dbReference type="EC" id="3.5.1.28" evidence="5"/>
<sequence length="345" mass="37804">MSLPFAIRPLRPAEPATAMAVWTLHEAAHRQEEGWLGQPLPRPWADSMALASETRQLLGAFDAEGGLTGLLLAEVGARGPHIARLAVDPARQGEGWGWRLVNHLVAAAHEVTADTASANLAALAVYRRAGFHETGRHLLPQGLELVHLCYRRDRQGQHLPLLALDGDGWVSGARHLPSPNCDDFPDGSLPTLLIVHNISLPPSRYGGDAVERLFTNRLDPQAHPYFAAISHLRVSSHFFIRRDGTLVQCVPVRRRAWHAGVSCFGGRERCNDFALGVEMEGCDFEPFTEAQYCMLARLGTLLRRALPLAAITGHEHVAPGRKTDPGPFFDWKRAAHDTGLPFVAA</sequence>
<dbReference type="Pfam" id="PF01510">
    <property type="entry name" value="Amidase_2"/>
    <property type="match status" value="1"/>
</dbReference>
<evidence type="ECO:0000256" key="8">
    <source>
        <dbReference type="ARBA" id="ARBA00022801"/>
    </source>
</evidence>
<evidence type="ECO:0000313" key="14">
    <source>
        <dbReference type="EMBL" id="CUA81987.1"/>
    </source>
</evidence>
<dbReference type="InterPro" id="IPR000182">
    <property type="entry name" value="GNAT_dom"/>
</dbReference>
<dbReference type="CDD" id="cd04301">
    <property type="entry name" value="NAT_SF"/>
    <property type="match status" value="1"/>
</dbReference>
<evidence type="ECO:0000256" key="1">
    <source>
        <dbReference type="ARBA" id="ARBA00001561"/>
    </source>
</evidence>
<dbReference type="Gene3D" id="3.40.80.10">
    <property type="entry name" value="Peptidoglycan recognition protein-like"/>
    <property type="match status" value="1"/>
</dbReference>
<keyword evidence="15" id="KW-1185">Reference proteome</keyword>
<dbReference type="GO" id="GO:0008745">
    <property type="term" value="F:N-acetylmuramoyl-L-alanine amidase activity"/>
    <property type="evidence" value="ECO:0007669"/>
    <property type="project" value="UniProtKB-EC"/>
</dbReference>
<keyword evidence="14" id="KW-0808">Transferase</keyword>
<evidence type="ECO:0000256" key="12">
    <source>
        <dbReference type="ARBA" id="ARBA00042615"/>
    </source>
</evidence>
<dbReference type="InterPro" id="IPR051206">
    <property type="entry name" value="NAMLAA_amidase_2"/>
</dbReference>
<dbReference type="NCBIfam" id="NF008758">
    <property type="entry name" value="PRK11789.1"/>
    <property type="match status" value="1"/>
</dbReference>
<evidence type="ECO:0000256" key="3">
    <source>
        <dbReference type="ARBA" id="ARBA00004496"/>
    </source>
</evidence>
<dbReference type="OrthoDB" id="9794842at2"/>
<evidence type="ECO:0000256" key="4">
    <source>
        <dbReference type="ARBA" id="ARBA00007553"/>
    </source>
</evidence>
<dbReference type="CDD" id="cd06583">
    <property type="entry name" value="PGRP"/>
    <property type="match status" value="1"/>
</dbReference>
<dbReference type="AlphaFoldDB" id="A0A0K6GTP5"/>
<dbReference type="SUPFAM" id="SSF55846">
    <property type="entry name" value="N-acetylmuramoyl-L-alanine amidase-like"/>
    <property type="match status" value="1"/>
</dbReference>
<dbReference type="Proteomes" id="UP000243535">
    <property type="component" value="Unassembled WGS sequence"/>
</dbReference>
<keyword evidence="10" id="KW-0961">Cell wall biogenesis/degradation</keyword>
<dbReference type="GO" id="GO:0046872">
    <property type="term" value="F:metal ion binding"/>
    <property type="evidence" value="ECO:0007669"/>
    <property type="project" value="UniProtKB-KW"/>
</dbReference>
<evidence type="ECO:0000256" key="11">
    <source>
        <dbReference type="ARBA" id="ARBA00039257"/>
    </source>
</evidence>
<dbReference type="PROSITE" id="PS51186">
    <property type="entry name" value="GNAT"/>
    <property type="match status" value="1"/>
</dbReference>
<keyword evidence="7" id="KW-0479">Metal-binding</keyword>
<evidence type="ECO:0000256" key="5">
    <source>
        <dbReference type="ARBA" id="ARBA00011901"/>
    </source>
</evidence>
<dbReference type="GO" id="GO:0005737">
    <property type="term" value="C:cytoplasm"/>
    <property type="evidence" value="ECO:0007669"/>
    <property type="project" value="UniProtKB-SubCell"/>
</dbReference>
<dbReference type="Gene3D" id="3.40.630.30">
    <property type="match status" value="1"/>
</dbReference>
<dbReference type="PANTHER" id="PTHR30417:SF4">
    <property type="entry name" value="1,6-ANHYDRO-N-ACETYLMURAMYL-L-ALANINE AMIDASE AMPD"/>
    <property type="match status" value="1"/>
</dbReference>
<evidence type="ECO:0000256" key="2">
    <source>
        <dbReference type="ARBA" id="ARBA00001947"/>
    </source>
</evidence>
<dbReference type="InterPro" id="IPR016181">
    <property type="entry name" value="Acyl_CoA_acyltransferase"/>
</dbReference>
<evidence type="ECO:0000256" key="7">
    <source>
        <dbReference type="ARBA" id="ARBA00022723"/>
    </source>
</evidence>
<accession>A0A0K6GTP5</accession>
<keyword evidence="9" id="KW-0862">Zinc</keyword>
<evidence type="ECO:0000256" key="6">
    <source>
        <dbReference type="ARBA" id="ARBA00022490"/>
    </source>
</evidence>
<dbReference type="Pfam" id="PF13673">
    <property type="entry name" value="Acetyltransf_10"/>
    <property type="match status" value="1"/>
</dbReference>
<keyword evidence="8" id="KW-0378">Hydrolase</keyword>
<gene>
    <name evidence="14" type="ORF">Ga0061063_0835</name>
</gene>
<comment type="subcellular location">
    <subcellularLocation>
        <location evidence="3">Cytoplasm</location>
    </subcellularLocation>
</comment>
<dbReference type="InterPro" id="IPR036505">
    <property type="entry name" value="Amidase/PGRP_sf"/>
</dbReference>
<dbReference type="SMART" id="SM00644">
    <property type="entry name" value="Ami_2"/>
    <property type="match status" value="1"/>
</dbReference>